<evidence type="ECO:0000313" key="2">
    <source>
        <dbReference type="EMBL" id="HIZ42376.1"/>
    </source>
</evidence>
<sequence length="81" mass="8784">MRDYVATFHTHLSALLSFQALQGQGVAARMMPVPRELSSSCGTCVRYTADGDCRDLLDRDCEAVYACGPDGYTCLFATEGP</sequence>
<evidence type="ECO:0000259" key="1">
    <source>
        <dbReference type="Pfam" id="PF11823"/>
    </source>
</evidence>
<feature type="domain" description="Putative Se/S carrier protein-like" evidence="1">
    <location>
        <begin position="3"/>
        <end position="49"/>
    </location>
</feature>
<dbReference type="EMBL" id="DXBP01000049">
    <property type="protein sequence ID" value="HIZ42376.1"/>
    <property type="molecule type" value="Genomic_DNA"/>
</dbReference>
<comment type="caution">
    <text evidence="2">The sequence shown here is derived from an EMBL/GenBank/DDBJ whole genome shotgun (WGS) entry which is preliminary data.</text>
</comment>
<gene>
    <name evidence="2" type="ORF">H9811_07415</name>
</gene>
<reference evidence="2" key="2">
    <citation type="submission" date="2021-04" db="EMBL/GenBank/DDBJ databases">
        <authorList>
            <person name="Gilroy R."/>
        </authorList>
    </citation>
    <scope>NUCLEOTIDE SEQUENCE</scope>
    <source>
        <strain evidence="2">ChiSxjej1B13-11774</strain>
    </source>
</reference>
<dbReference type="AlphaFoldDB" id="A0A9D2ERX0"/>
<organism evidence="2 3">
    <name type="scientific">Candidatus Gemmiger excrementigallinarum</name>
    <dbReference type="NCBI Taxonomy" id="2838609"/>
    <lineage>
        <taxon>Bacteria</taxon>
        <taxon>Bacillati</taxon>
        <taxon>Bacillota</taxon>
        <taxon>Clostridia</taxon>
        <taxon>Eubacteriales</taxon>
        <taxon>Gemmiger</taxon>
    </lineage>
</organism>
<dbReference type="Pfam" id="PF11823">
    <property type="entry name" value="Se_S_carrier"/>
    <property type="match status" value="1"/>
</dbReference>
<evidence type="ECO:0000313" key="3">
    <source>
        <dbReference type="Proteomes" id="UP000824048"/>
    </source>
</evidence>
<name>A0A9D2ERX0_9FIRM</name>
<dbReference type="Proteomes" id="UP000824048">
    <property type="component" value="Unassembled WGS sequence"/>
</dbReference>
<dbReference type="InterPro" id="IPR021778">
    <property type="entry name" value="Se/S_carrier-like"/>
</dbReference>
<reference evidence="2" key="1">
    <citation type="journal article" date="2021" name="PeerJ">
        <title>Extensive microbial diversity within the chicken gut microbiome revealed by metagenomics and culture.</title>
        <authorList>
            <person name="Gilroy R."/>
            <person name="Ravi A."/>
            <person name="Getino M."/>
            <person name="Pursley I."/>
            <person name="Horton D.L."/>
            <person name="Alikhan N.F."/>
            <person name="Baker D."/>
            <person name="Gharbi K."/>
            <person name="Hall N."/>
            <person name="Watson M."/>
            <person name="Adriaenssens E.M."/>
            <person name="Foster-Nyarko E."/>
            <person name="Jarju S."/>
            <person name="Secka A."/>
            <person name="Antonio M."/>
            <person name="Oren A."/>
            <person name="Chaudhuri R.R."/>
            <person name="La Ragione R."/>
            <person name="Hildebrand F."/>
            <person name="Pallen M.J."/>
        </authorList>
    </citation>
    <scope>NUCLEOTIDE SEQUENCE</scope>
    <source>
        <strain evidence="2">ChiSxjej1B13-11774</strain>
    </source>
</reference>
<accession>A0A9D2ERX0</accession>
<proteinExistence type="predicted"/>
<protein>
    <submittedName>
        <fullName evidence="2">DUF3343 domain-containing protein</fullName>
    </submittedName>
</protein>